<gene>
    <name evidence="6" type="ORF">DW703_07650</name>
</gene>
<dbReference type="EMBL" id="QSKY01000009">
    <property type="protein sequence ID" value="RHF04622.1"/>
    <property type="molecule type" value="Genomic_DNA"/>
</dbReference>
<dbReference type="RefSeq" id="WP_118141061.1">
    <property type="nucleotide sequence ID" value="NZ_QSKY01000009.1"/>
</dbReference>
<evidence type="ECO:0000313" key="7">
    <source>
        <dbReference type="Proteomes" id="UP000283501"/>
    </source>
</evidence>
<evidence type="ECO:0000256" key="4">
    <source>
        <dbReference type="ARBA" id="ARBA00022840"/>
    </source>
</evidence>
<dbReference type="GO" id="GO:0005524">
    <property type="term" value="F:ATP binding"/>
    <property type="evidence" value="ECO:0007669"/>
    <property type="project" value="UniProtKB-KW"/>
</dbReference>
<dbReference type="SMART" id="SM00382">
    <property type="entry name" value="AAA"/>
    <property type="match status" value="1"/>
</dbReference>
<dbReference type="AlphaFoldDB" id="A0A414M5I1"/>
<dbReference type="PANTHER" id="PTHR43335:SF2">
    <property type="entry name" value="ABC TRANSPORTER, ATP-BINDING PROTEIN"/>
    <property type="match status" value="1"/>
</dbReference>
<accession>A0A414M5I1</accession>
<dbReference type="InterPro" id="IPR017871">
    <property type="entry name" value="ABC_transporter-like_CS"/>
</dbReference>
<dbReference type="InterPro" id="IPR003593">
    <property type="entry name" value="AAA+_ATPase"/>
</dbReference>
<name>A0A414M5I1_9FIRM</name>
<reference evidence="6 7" key="1">
    <citation type="submission" date="2018-08" db="EMBL/GenBank/DDBJ databases">
        <title>A genome reference for cultivated species of the human gut microbiota.</title>
        <authorList>
            <person name="Zou Y."/>
            <person name="Xue W."/>
            <person name="Luo G."/>
        </authorList>
    </citation>
    <scope>NUCLEOTIDE SEQUENCE [LARGE SCALE GENOMIC DNA]</scope>
    <source>
        <strain evidence="6 7">AM26-2LB</strain>
    </source>
</reference>
<keyword evidence="4 6" id="KW-0067">ATP-binding</keyword>
<dbReference type="Pfam" id="PF00005">
    <property type="entry name" value="ABC_tran"/>
    <property type="match status" value="1"/>
</dbReference>
<dbReference type="PROSITE" id="PS50893">
    <property type="entry name" value="ABC_TRANSPORTER_2"/>
    <property type="match status" value="1"/>
</dbReference>
<protein>
    <submittedName>
        <fullName evidence="6">ATP-binding cassette domain-containing protein</fullName>
    </submittedName>
</protein>
<dbReference type="PANTHER" id="PTHR43335">
    <property type="entry name" value="ABC TRANSPORTER, ATP-BINDING PROTEIN"/>
    <property type="match status" value="1"/>
</dbReference>
<evidence type="ECO:0000256" key="2">
    <source>
        <dbReference type="ARBA" id="ARBA00022448"/>
    </source>
</evidence>
<organism evidence="6 7">
    <name type="scientific">Agathobacter rectalis</name>
    <dbReference type="NCBI Taxonomy" id="39491"/>
    <lineage>
        <taxon>Bacteria</taxon>
        <taxon>Bacillati</taxon>
        <taxon>Bacillota</taxon>
        <taxon>Clostridia</taxon>
        <taxon>Lachnospirales</taxon>
        <taxon>Lachnospiraceae</taxon>
        <taxon>Agathobacter</taxon>
    </lineage>
</organism>
<sequence>MIEIKELTKRYGKKQVIKDISLVLKPCTYGLVGPNGAGKTTLLRVIAGVLKATSGEIVIDYDKDGIGYLPQKFGCFPEVTVYEQMKYFACLKGIHKTQYAEEIVRVLKTVNLYDKQDVKCKKLSGGMIRRLGIAQALLGNPTLLLLDEPTVGLDPEERNHFNNIIRNLEGKVTILLSTHLIEDIKYLCNEVIIIKSGQILKVAHSNEIASLASGRVYKIPERELSNLKSPFYIENYLIRDNEKNEKIVKVLLLGDISNMEKYSACEVDIEDGYLLILKEKELHAE</sequence>
<dbReference type="InterPro" id="IPR027417">
    <property type="entry name" value="P-loop_NTPase"/>
</dbReference>
<evidence type="ECO:0000256" key="3">
    <source>
        <dbReference type="ARBA" id="ARBA00022741"/>
    </source>
</evidence>
<comment type="caution">
    <text evidence="6">The sequence shown here is derived from an EMBL/GenBank/DDBJ whole genome shotgun (WGS) entry which is preliminary data.</text>
</comment>
<dbReference type="SUPFAM" id="SSF52540">
    <property type="entry name" value="P-loop containing nucleoside triphosphate hydrolases"/>
    <property type="match status" value="1"/>
</dbReference>
<proteinExistence type="inferred from homology"/>
<dbReference type="Gene3D" id="3.40.50.300">
    <property type="entry name" value="P-loop containing nucleotide triphosphate hydrolases"/>
    <property type="match status" value="1"/>
</dbReference>
<keyword evidence="2" id="KW-0813">Transport</keyword>
<comment type="similarity">
    <text evidence="1">Belongs to the ABC transporter superfamily.</text>
</comment>
<keyword evidence="3" id="KW-0547">Nucleotide-binding</keyword>
<dbReference type="InterPro" id="IPR003439">
    <property type="entry name" value="ABC_transporter-like_ATP-bd"/>
</dbReference>
<evidence type="ECO:0000256" key="1">
    <source>
        <dbReference type="ARBA" id="ARBA00005417"/>
    </source>
</evidence>
<evidence type="ECO:0000259" key="5">
    <source>
        <dbReference type="PROSITE" id="PS50893"/>
    </source>
</evidence>
<dbReference type="Proteomes" id="UP000283501">
    <property type="component" value="Unassembled WGS sequence"/>
</dbReference>
<dbReference type="GO" id="GO:0016887">
    <property type="term" value="F:ATP hydrolysis activity"/>
    <property type="evidence" value="ECO:0007669"/>
    <property type="project" value="InterPro"/>
</dbReference>
<feature type="domain" description="ABC transporter" evidence="5">
    <location>
        <begin position="2"/>
        <end position="221"/>
    </location>
</feature>
<dbReference type="PROSITE" id="PS00211">
    <property type="entry name" value="ABC_TRANSPORTER_1"/>
    <property type="match status" value="1"/>
</dbReference>
<evidence type="ECO:0000313" key="6">
    <source>
        <dbReference type="EMBL" id="RHF04622.1"/>
    </source>
</evidence>